<reference evidence="1 2" key="1">
    <citation type="journal article" date="2014" name="Genome Announc.">
        <title>Draft Genome Sequences of Marine Flavobacterium Nonlabens Strains NR17, NR24, NR27, NR32, NR33, and Ara13.</title>
        <authorList>
            <person name="Nakanishi M."/>
            <person name="Meirelles P."/>
            <person name="Suzuki R."/>
            <person name="Takatani N."/>
            <person name="Mino S."/>
            <person name="Suda W."/>
            <person name="Oshima K."/>
            <person name="Hattori M."/>
            <person name="Ohkuma M."/>
            <person name="Hosokawa M."/>
            <person name="Miyashita K."/>
            <person name="Thompson F.L."/>
            <person name="Niwa A."/>
            <person name="Sawabe T."/>
            <person name="Sawabe T."/>
        </authorList>
    </citation>
    <scope>NUCLEOTIDE SEQUENCE [LARGE SCALE GENOMIC DNA]</scope>
    <source>
        <strain evidence="2">JCM19296</strain>
    </source>
</reference>
<accession>A0A081D7H6</accession>
<evidence type="ECO:0000313" key="1">
    <source>
        <dbReference type="EMBL" id="GAK74872.1"/>
    </source>
</evidence>
<evidence type="ECO:0000313" key="2">
    <source>
        <dbReference type="Proteomes" id="UP000028980"/>
    </source>
</evidence>
<name>A0A081D7H6_NONUL</name>
<gene>
    <name evidence="1" type="ORF">JCM19296_450</name>
</gene>
<proteinExistence type="predicted"/>
<sequence>MRPVYQVGCYAYYEMNIDMIIEQYCENTDRPELNCDGKCYLAKTLKLQQAQSRTDSKEQAISMLIEAFCPLYYQDVVLYIVPSYEVIVKKGKKPYSYILKIGFQDVIKPPPRVYNT</sequence>
<dbReference type="Proteomes" id="UP000028980">
    <property type="component" value="Unassembled WGS sequence"/>
</dbReference>
<dbReference type="EMBL" id="BBLG01000001">
    <property type="protein sequence ID" value="GAK74872.1"/>
    <property type="molecule type" value="Genomic_DNA"/>
</dbReference>
<dbReference type="AlphaFoldDB" id="A0A081D7H6"/>
<comment type="caution">
    <text evidence="1">The sequence shown here is derived from an EMBL/GenBank/DDBJ whole genome shotgun (WGS) entry which is preliminary data.</text>
</comment>
<protein>
    <submittedName>
        <fullName evidence="1">Uncharacterized protein</fullName>
    </submittedName>
</protein>
<organism evidence="1 2">
    <name type="scientific">Nonlabens ulvanivorans</name>
    <name type="common">Persicivirga ulvanivorans</name>
    <dbReference type="NCBI Taxonomy" id="906888"/>
    <lineage>
        <taxon>Bacteria</taxon>
        <taxon>Pseudomonadati</taxon>
        <taxon>Bacteroidota</taxon>
        <taxon>Flavobacteriia</taxon>
        <taxon>Flavobacteriales</taxon>
        <taxon>Flavobacteriaceae</taxon>
        <taxon>Nonlabens</taxon>
    </lineage>
</organism>